<proteinExistence type="predicted"/>
<dbReference type="Proteomes" id="UP000244811">
    <property type="component" value="Chromosome 2"/>
</dbReference>
<feature type="domain" description="Small ribosomal subunit protein uS10" evidence="3">
    <location>
        <begin position="24"/>
        <end position="110"/>
    </location>
</feature>
<dbReference type="Pfam" id="PF00338">
    <property type="entry name" value="Ribosomal_S10"/>
    <property type="match status" value="1"/>
</dbReference>
<organism evidence="4 5">
    <name type="scientific">Theileria orientalis</name>
    <dbReference type="NCBI Taxonomy" id="68886"/>
    <lineage>
        <taxon>Eukaryota</taxon>
        <taxon>Sar</taxon>
        <taxon>Alveolata</taxon>
        <taxon>Apicomplexa</taxon>
        <taxon>Aconoidasida</taxon>
        <taxon>Piroplasmida</taxon>
        <taxon>Theileriidae</taxon>
        <taxon>Theileria</taxon>
    </lineage>
</organism>
<sequence>MINSYSLRRLSVELSTPLKYDLTRTVSEIKKAFEQAKKQEKKIGTVEYEYTPRKRWRVTYLKSRFKHRKAIRHYVFEQYNYKVSVFSPEEVETVISSILGSLSDSVHARCTFTWNYQNKGEKSIDEVKITKEENKIEESIINRLINKIKGK</sequence>
<keyword evidence="1" id="KW-0689">Ribosomal protein</keyword>
<dbReference type="AlphaFoldDB" id="A0A976SJL3"/>
<evidence type="ECO:0000313" key="5">
    <source>
        <dbReference type="Proteomes" id="UP000244811"/>
    </source>
</evidence>
<protein>
    <submittedName>
        <fullName evidence="4">Peroxisome-assembly ATPase</fullName>
        <ecNumber evidence="4">3.6.4.7</ecNumber>
    </submittedName>
</protein>
<dbReference type="EC" id="3.6.4.7" evidence="4"/>
<evidence type="ECO:0000256" key="2">
    <source>
        <dbReference type="ARBA" id="ARBA00023274"/>
    </source>
</evidence>
<keyword evidence="4" id="KW-0378">Hydrolase</keyword>
<reference evidence="4" key="1">
    <citation type="submission" date="2022-07" db="EMBL/GenBank/DDBJ databases">
        <title>Evaluation of T. orientalis genome assembly methods using nanopore sequencing and analysis of variation between genomes.</title>
        <authorList>
            <person name="Yam J."/>
            <person name="Micallef M.L."/>
            <person name="Liu M."/>
            <person name="Djordjevic S.P."/>
            <person name="Bogema D.R."/>
            <person name="Jenkins C."/>
        </authorList>
    </citation>
    <scope>NUCLEOTIDE SEQUENCE</scope>
    <source>
        <strain evidence="4">Goon Nure</strain>
    </source>
</reference>
<dbReference type="InterPro" id="IPR036838">
    <property type="entry name" value="Ribosomal_uS10_dom_sf"/>
</dbReference>
<evidence type="ECO:0000256" key="1">
    <source>
        <dbReference type="ARBA" id="ARBA00022980"/>
    </source>
</evidence>
<gene>
    <name evidence="4" type="ORF">MACK_003681</name>
</gene>
<dbReference type="GO" id="GO:0016787">
    <property type="term" value="F:hydrolase activity"/>
    <property type="evidence" value="ECO:0007669"/>
    <property type="project" value="UniProtKB-KW"/>
</dbReference>
<name>A0A976SJL3_THEOR</name>
<evidence type="ECO:0000313" key="4">
    <source>
        <dbReference type="EMBL" id="UVC50058.1"/>
    </source>
</evidence>
<evidence type="ECO:0000259" key="3">
    <source>
        <dbReference type="Pfam" id="PF00338"/>
    </source>
</evidence>
<accession>A0A976SJL3</accession>
<keyword evidence="2" id="KW-0687">Ribonucleoprotein</keyword>
<dbReference type="EMBL" id="CP056071">
    <property type="protein sequence ID" value="UVC50058.1"/>
    <property type="molecule type" value="Genomic_DNA"/>
</dbReference>
<dbReference type="InterPro" id="IPR027486">
    <property type="entry name" value="Ribosomal_uS10_dom"/>
</dbReference>
<dbReference type="SUPFAM" id="SSF54999">
    <property type="entry name" value="Ribosomal protein S10"/>
    <property type="match status" value="1"/>
</dbReference>